<comment type="caution">
    <text evidence="7">The sequence shown here is derived from an EMBL/GenBank/DDBJ whole genome shotgun (WGS) entry which is preliminary data.</text>
</comment>
<feature type="domain" description="Yip1" evidence="6">
    <location>
        <begin position="6"/>
        <end position="182"/>
    </location>
</feature>
<keyword evidence="4 5" id="KW-0472">Membrane</keyword>
<keyword evidence="2 5" id="KW-0812">Transmembrane</keyword>
<evidence type="ECO:0000313" key="8">
    <source>
        <dbReference type="Proteomes" id="UP000029640"/>
    </source>
</evidence>
<evidence type="ECO:0000256" key="1">
    <source>
        <dbReference type="ARBA" id="ARBA00004141"/>
    </source>
</evidence>
<accession>A0A095VQD5</accession>
<protein>
    <submittedName>
        <fullName evidence="7">Putative membrane protein</fullName>
    </submittedName>
</protein>
<feature type="transmembrane region" description="Helical" evidence="5">
    <location>
        <begin position="131"/>
        <end position="153"/>
    </location>
</feature>
<dbReference type="GO" id="GO:0016020">
    <property type="term" value="C:membrane"/>
    <property type="evidence" value="ECO:0007669"/>
    <property type="project" value="UniProtKB-SubCell"/>
</dbReference>
<sequence>MIQHLFGMLTKPSATWRTVAAMPEKSRNVLVLYPCIMAVFPAIAWYYGTSHVGWTVGSYNEAIRLTTASAFQISILFYLVMVAAVAAIGFFIHWMSDTYGADSTIAKGIVIAGLTATPLFVTGLVGFYPTLWLDLLIGVAAVSWSVYLMYLGIPIVMNIPEERGFLFSSAVLAIALVILVCIMVVSILAWEYGAAPAFTDA</sequence>
<gene>
    <name evidence="7" type="ORF">HRUBRA_02088</name>
</gene>
<dbReference type="RefSeq" id="WP_035517382.1">
    <property type="nucleotide sequence ID" value="NZ_KN234778.1"/>
</dbReference>
<evidence type="ECO:0000256" key="5">
    <source>
        <dbReference type="SAM" id="Phobius"/>
    </source>
</evidence>
<dbReference type="InterPro" id="IPR006977">
    <property type="entry name" value="Yip1_dom"/>
</dbReference>
<keyword evidence="8" id="KW-1185">Reference proteome</keyword>
<dbReference type="Proteomes" id="UP000029640">
    <property type="component" value="Unassembled WGS sequence"/>
</dbReference>
<evidence type="ECO:0000313" key="7">
    <source>
        <dbReference type="EMBL" id="KGE03338.1"/>
    </source>
</evidence>
<dbReference type="OrthoDB" id="9808452at2"/>
<evidence type="ECO:0000259" key="6">
    <source>
        <dbReference type="Pfam" id="PF04893"/>
    </source>
</evidence>
<feature type="transmembrane region" description="Helical" evidence="5">
    <location>
        <begin position="30"/>
        <end position="48"/>
    </location>
</feature>
<dbReference type="STRING" id="1265313.HRUBRA_02088"/>
<name>A0A095VQD5_9GAMM</name>
<proteinExistence type="predicted"/>
<feature type="transmembrane region" description="Helical" evidence="5">
    <location>
        <begin position="104"/>
        <end position="125"/>
    </location>
</feature>
<dbReference type="Pfam" id="PF04893">
    <property type="entry name" value="Yip1"/>
    <property type="match status" value="1"/>
</dbReference>
<dbReference type="eggNOG" id="ENOG502Z7KS">
    <property type="taxonomic scope" value="Bacteria"/>
</dbReference>
<organism evidence="7 8">
    <name type="scientific">Pseudohaliea rubra DSM 19751</name>
    <dbReference type="NCBI Taxonomy" id="1265313"/>
    <lineage>
        <taxon>Bacteria</taxon>
        <taxon>Pseudomonadati</taxon>
        <taxon>Pseudomonadota</taxon>
        <taxon>Gammaproteobacteria</taxon>
        <taxon>Cellvibrionales</taxon>
        <taxon>Halieaceae</taxon>
        <taxon>Pseudohaliea</taxon>
    </lineage>
</organism>
<keyword evidence="3 5" id="KW-1133">Transmembrane helix</keyword>
<dbReference type="HOGENOM" id="CLU_099801_0_0_6"/>
<evidence type="ECO:0000256" key="2">
    <source>
        <dbReference type="ARBA" id="ARBA00022692"/>
    </source>
</evidence>
<comment type="subcellular location">
    <subcellularLocation>
        <location evidence="1">Membrane</location>
        <topology evidence="1">Multi-pass membrane protein</topology>
    </subcellularLocation>
</comment>
<evidence type="ECO:0000256" key="4">
    <source>
        <dbReference type="ARBA" id="ARBA00023136"/>
    </source>
</evidence>
<feature type="transmembrane region" description="Helical" evidence="5">
    <location>
        <begin position="165"/>
        <end position="190"/>
    </location>
</feature>
<dbReference type="AlphaFoldDB" id="A0A095VQD5"/>
<dbReference type="EMBL" id="AUVB01000058">
    <property type="protein sequence ID" value="KGE03338.1"/>
    <property type="molecule type" value="Genomic_DNA"/>
</dbReference>
<feature type="transmembrane region" description="Helical" evidence="5">
    <location>
        <begin position="68"/>
        <end position="92"/>
    </location>
</feature>
<reference evidence="7 8" key="1">
    <citation type="journal article" date="2014" name="Genome Announc.">
        <title>Genome Sequence of Gammaproteobacterial Pseudohaliea rubra Type Strain DSM 19751, Isolated from Coastal Seawater of the Mediterranean Sea.</title>
        <authorList>
            <person name="Spring S."/>
            <person name="Fiebig A."/>
            <person name="Riedel T."/>
            <person name="Goker M."/>
            <person name="Klenk H.P."/>
        </authorList>
    </citation>
    <scope>NUCLEOTIDE SEQUENCE [LARGE SCALE GENOMIC DNA]</scope>
    <source>
        <strain evidence="7 8">DSM 19751</strain>
    </source>
</reference>
<evidence type="ECO:0000256" key="3">
    <source>
        <dbReference type="ARBA" id="ARBA00022989"/>
    </source>
</evidence>